<dbReference type="InterPro" id="IPR000477">
    <property type="entry name" value="RT_dom"/>
</dbReference>
<gene>
    <name evidence="2" type="ORF">BM613_10680</name>
</gene>
<dbReference type="EMBL" id="MPDK01000020">
    <property type="protein sequence ID" value="PWI57018.1"/>
    <property type="molecule type" value="Genomic_DNA"/>
</dbReference>
<organism evidence="2 3">
    <name type="scientific">Sulfoacidibacillus thermotolerans</name>
    <name type="common">Acidibacillus sulfuroxidans</name>
    <dbReference type="NCBI Taxonomy" id="1765684"/>
    <lineage>
        <taxon>Bacteria</taxon>
        <taxon>Bacillati</taxon>
        <taxon>Bacillota</taxon>
        <taxon>Bacilli</taxon>
        <taxon>Bacillales</taxon>
        <taxon>Alicyclobacillaceae</taxon>
        <taxon>Sulfoacidibacillus</taxon>
    </lineage>
</organism>
<protein>
    <recommendedName>
        <fullName evidence="1">Reverse transcriptase domain-containing protein</fullName>
    </recommendedName>
</protein>
<evidence type="ECO:0000313" key="3">
    <source>
        <dbReference type="Proteomes" id="UP000245380"/>
    </source>
</evidence>
<evidence type="ECO:0000259" key="1">
    <source>
        <dbReference type="PROSITE" id="PS50878"/>
    </source>
</evidence>
<accession>A0A2U3D6X0</accession>
<proteinExistence type="predicted"/>
<dbReference type="AlphaFoldDB" id="A0A2U3D6X0"/>
<feature type="domain" description="Reverse transcriptase" evidence="1">
    <location>
        <begin position="1"/>
        <end position="96"/>
    </location>
</feature>
<comment type="caution">
    <text evidence="2">The sequence shown here is derived from an EMBL/GenBank/DDBJ whole genome shotgun (WGS) entry which is preliminary data.</text>
</comment>
<name>A0A2U3D6X0_SULT2</name>
<dbReference type="Proteomes" id="UP000245380">
    <property type="component" value="Unassembled WGS sequence"/>
</dbReference>
<evidence type="ECO:0000313" key="2">
    <source>
        <dbReference type="EMBL" id="PWI57018.1"/>
    </source>
</evidence>
<dbReference type="PROSITE" id="PS50878">
    <property type="entry name" value="RT_POL"/>
    <property type="match status" value="1"/>
</dbReference>
<sequence length="96" mass="10629">MLSNLRISDCQSSKMLCPRAGPLTKIEWGLTASFISEGGLKRGVPKALCGEAILIRFADDFVALFENQRVAERFTEALKRRLVKFGVTVASKKARL</sequence>
<keyword evidence="3" id="KW-1185">Reference proteome</keyword>
<reference evidence="2 3" key="1">
    <citation type="submission" date="2016-11" db="EMBL/GenBank/DDBJ databases">
        <title>Comparative genomics of Acidibacillus ferroxidans species.</title>
        <authorList>
            <person name="Oliveira G."/>
            <person name="Nunes G."/>
            <person name="Oliveira R."/>
            <person name="Araujo F."/>
            <person name="Salim A."/>
            <person name="Scholte L."/>
            <person name="Morais D."/>
            <person name="Nancucheo I."/>
            <person name="Johnson D.B."/>
            <person name="Grail B."/>
            <person name="Bittencourt J."/>
            <person name="Valadares R."/>
        </authorList>
    </citation>
    <scope>NUCLEOTIDE SEQUENCE [LARGE SCALE GENOMIC DNA]</scope>
    <source>
        <strain evidence="2 3">Y002</strain>
    </source>
</reference>